<dbReference type="EMBL" id="DS547123">
    <property type="protein sequence ID" value="EDR03609.1"/>
    <property type="molecule type" value="Genomic_DNA"/>
</dbReference>
<dbReference type="GeneID" id="6081417"/>
<dbReference type="AlphaFoldDB" id="B0DP12"/>
<evidence type="ECO:0000256" key="3">
    <source>
        <dbReference type="ARBA" id="ARBA00023274"/>
    </source>
</evidence>
<dbReference type="Gene3D" id="1.10.10.1410">
    <property type="match status" value="1"/>
</dbReference>
<reference evidence="5 6" key="1">
    <citation type="journal article" date="2008" name="Nature">
        <title>The genome of Laccaria bicolor provides insights into mycorrhizal symbiosis.</title>
        <authorList>
            <person name="Martin F."/>
            <person name="Aerts A."/>
            <person name="Ahren D."/>
            <person name="Brun A."/>
            <person name="Danchin E.G.J."/>
            <person name="Duchaussoy F."/>
            <person name="Gibon J."/>
            <person name="Kohler A."/>
            <person name="Lindquist E."/>
            <person name="Pereda V."/>
            <person name="Salamov A."/>
            <person name="Shapiro H.J."/>
            <person name="Wuyts J."/>
            <person name="Blaudez D."/>
            <person name="Buee M."/>
            <person name="Brokstein P."/>
            <person name="Canbaeck B."/>
            <person name="Cohen D."/>
            <person name="Courty P.E."/>
            <person name="Coutinho P.M."/>
            <person name="Delaruelle C."/>
            <person name="Detter J.C."/>
            <person name="Deveau A."/>
            <person name="DiFazio S."/>
            <person name="Duplessis S."/>
            <person name="Fraissinet-Tachet L."/>
            <person name="Lucic E."/>
            <person name="Frey-Klett P."/>
            <person name="Fourrey C."/>
            <person name="Feussner I."/>
            <person name="Gay G."/>
            <person name="Grimwood J."/>
            <person name="Hoegger P.J."/>
            <person name="Jain P."/>
            <person name="Kilaru S."/>
            <person name="Labbe J."/>
            <person name="Lin Y.C."/>
            <person name="Legue V."/>
            <person name="Le Tacon F."/>
            <person name="Marmeisse R."/>
            <person name="Melayah D."/>
            <person name="Montanini B."/>
            <person name="Muratet M."/>
            <person name="Nehls U."/>
            <person name="Niculita-Hirzel H."/>
            <person name="Oudot-Le Secq M.P."/>
            <person name="Peter M."/>
            <person name="Quesneville H."/>
            <person name="Rajashekar B."/>
            <person name="Reich M."/>
            <person name="Rouhier N."/>
            <person name="Schmutz J."/>
            <person name="Yin T."/>
            <person name="Chalot M."/>
            <person name="Henrissat B."/>
            <person name="Kuees U."/>
            <person name="Lucas S."/>
            <person name="Van de Peer Y."/>
            <person name="Podila G.K."/>
            <person name="Polle A."/>
            <person name="Pukkila P.J."/>
            <person name="Richardson P.M."/>
            <person name="Rouze P."/>
            <person name="Sanders I.R."/>
            <person name="Stajich J.E."/>
            <person name="Tunlid A."/>
            <person name="Tuskan G."/>
            <person name="Grigoriev I.V."/>
        </authorList>
    </citation>
    <scope>NUCLEOTIDE SEQUENCE [LARGE SCALE GENOMIC DNA]</scope>
    <source>
        <strain evidence="6">S238N-H82 / ATCC MYA-4686</strain>
    </source>
</reference>
<dbReference type="GO" id="GO:0022625">
    <property type="term" value="C:cytosolic large ribosomal subunit"/>
    <property type="evidence" value="ECO:0007669"/>
    <property type="project" value="TreeGrafter"/>
</dbReference>
<evidence type="ECO:0000256" key="1">
    <source>
        <dbReference type="ARBA" id="ARBA00005436"/>
    </source>
</evidence>
<dbReference type="GO" id="GO:0043021">
    <property type="term" value="F:ribonucleoprotein complex binding"/>
    <property type="evidence" value="ECO:0007669"/>
    <property type="project" value="TreeGrafter"/>
</dbReference>
<dbReference type="InParanoid" id="B0DP12"/>
<evidence type="ECO:0000313" key="6">
    <source>
        <dbReference type="Proteomes" id="UP000001194"/>
    </source>
</evidence>
<dbReference type="PANTHER" id="PTHR45696:SF10">
    <property type="entry name" value="LARGE RIBOSOMAL SUBUNIT PROTEIN P1"/>
    <property type="match status" value="1"/>
</dbReference>
<evidence type="ECO:0000256" key="4">
    <source>
        <dbReference type="SAM" id="MobiDB-lite"/>
    </source>
</evidence>
<evidence type="ECO:0000313" key="5">
    <source>
        <dbReference type="EMBL" id="EDR03609.1"/>
    </source>
</evidence>
<sequence length="116" mass="11924">MASVELAPTYAALILADDGIGITAGRILALTTAAGVDMEPIWADLLAKALEGKEIKELLSHIDPGGNLDNGTSAVIASNTAATTDSEGHVDESGESQDGDDSEDEIIFSGLMDFGF</sequence>
<dbReference type="RefSeq" id="XP_001885757.1">
    <property type="nucleotide sequence ID" value="XM_001885722.1"/>
</dbReference>
<gene>
    <name evidence="5" type="ORF">LACBIDRAFT_295176</name>
</gene>
<evidence type="ECO:0000256" key="2">
    <source>
        <dbReference type="ARBA" id="ARBA00022980"/>
    </source>
</evidence>
<dbReference type="OrthoDB" id="2194681at2759"/>
<dbReference type="KEGG" id="lbc:LACBIDRAFT_295176"/>
<keyword evidence="2" id="KW-0689">Ribosomal protein</keyword>
<dbReference type="FunFam" id="1.10.10.1410:FF:000001">
    <property type="entry name" value="60S acidic ribosomal protein P1"/>
    <property type="match status" value="1"/>
</dbReference>
<keyword evidence="6" id="KW-1185">Reference proteome</keyword>
<dbReference type="Pfam" id="PF00428">
    <property type="entry name" value="Ribosomal_60s"/>
    <property type="match status" value="1"/>
</dbReference>
<dbReference type="Proteomes" id="UP000001194">
    <property type="component" value="Unassembled WGS sequence"/>
</dbReference>
<dbReference type="GO" id="GO:0030295">
    <property type="term" value="F:protein kinase activator activity"/>
    <property type="evidence" value="ECO:0007669"/>
    <property type="project" value="TreeGrafter"/>
</dbReference>
<accession>B0DP12</accession>
<dbReference type="FunCoup" id="B0DP12">
    <property type="interactions" value="252"/>
</dbReference>
<protein>
    <submittedName>
        <fullName evidence="5">Predicted protein</fullName>
    </submittedName>
</protein>
<proteinExistence type="inferred from homology"/>
<name>B0DP12_LACBS</name>
<keyword evidence="3" id="KW-0687">Ribonucleoprotein</keyword>
<dbReference type="CDD" id="cd05831">
    <property type="entry name" value="Ribosomal_P1"/>
    <property type="match status" value="1"/>
</dbReference>
<dbReference type="GO" id="GO:0002181">
    <property type="term" value="P:cytoplasmic translation"/>
    <property type="evidence" value="ECO:0007669"/>
    <property type="project" value="TreeGrafter"/>
</dbReference>
<feature type="compositionally biased region" description="Acidic residues" evidence="4">
    <location>
        <begin position="93"/>
        <end position="104"/>
    </location>
</feature>
<feature type="region of interest" description="Disordered" evidence="4">
    <location>
        <begin position="78"/>
        <end position="104"/>
    </location>
</feature>
<comment type="similarity">
    <text evidence="1">Belongs to the eukaryotic ribosomal protein P1/P2 family.</text>
</comment>
<dbReference type="PANTHER" id="PTHR45696">
    <property type="entry name" value="60S ACIDIC RIBOSOMAL PROTEIN P1"/>
    <property type="match status" value="1"/>
</dbReference>
<organism evidence="6">
    <name type="scientific">Laccaria bicolor (strain S238N-H82 / ATCC MYA-4686)</name>
    <name type="common">Bicoloured deceiver</name>
    <name type="synonym">Laccaria laccata var. bicolor</name>
    <dbReference type="NCBI Taxonomy" id="486041"/>
    <lineage>
        <taxon>Eukaryota</taxon>
        <taxon>Fungi</taxon>
        <taxon>Dikarya</taxon>
        <taxon>Basidiomycota</taxon>
        <taxon>Agaricomycotina</taxon>
        <taxon>Agaricomycetes</taxon>
        <taxon>Agaricomycetidae</taxon>
        <taxon>Agaricales</taxon>
        <taxon>Agaricineae</taxon>
        <taxon>Hydnangiaceae</taxon>
        <taxon>Laccaria</taxon>
    </lineage>
</organism>
<dbReference type="InterPro" id="IPR038716">
    <property type="entry name" value="P1/P2_N_sf"/>
</dbReference>
<dbReference type="HOGENOM" id="CLU_114656_1_0_1"/>
<dbReference type="STRING" id="486041.B0DP12"/>
<dbReference type="GO" id="GO:0003735">
    <property type="term" value="F:structural constituent of ribosome"/>
    <property type="evidence" value="ECO:0007669"/>
    <property type="project" value="TreeGrafter"/>
</dbReference>